<keyword evidence="1" id="KW-0472">Membrane</keyword>
<evidence type="ECO:0000256" key="1">
    <source>
        <dbReference type="SAM" id="Phobius"/>
    </source>
</evidence>
<sequence>MFGGYLYVGRGLRPRRVTLMIAVLAFLAIFFVYSQHFFHCLVTFFFIFVILERHIIVIVAGLGGALSLNPYARASHVFARIFGCVRVLDHTLLLRMLGALELFHVYEGVAALYMQG</sequence>
<dbReference type="AlphaFoldDB" id="G0US58"/>
<keyword evidence="1" id="KW-1133">Transmembrane helix</keyword>
<keyword evidence="1" id="KW-0812">Transmembrane</keyword>
<name>G0US58_TRYCI</name>
<feature type="transmembrane region" description="Helical" evidence="1">
    <location>
        <begin position="92"/>
        <end position="114"/>
    </location>
</feature>
<organism evidence="2">
    <name type="scientific">Trypanosoma congolense (strain IL3000)</name>
    <dbReference type="NCBI Taxonomy" id="1068625"/>
    <lineage>
        <taxon>Eukaryota</taxon>
        <taxon>Discoba</taxon>
        <taxon>Euglenozoa</taxon>
        <taxon>Kinetoplastea</taxon>
        <taxon>Metakinetoplastina</taxon>
        <taxon>Trypanosomatida</taxon>
        <taxon>Trypanosomatidae</taxon>
        <taxon>Trypanosoma</taxon>
        <taxon>Nannomonas</taxon>
    </lineage>
</organism>
<protein>
    <submittedName>
        <fullName evidence="2">Uncharacterized protein</fullName>
    </submittedName>
</protein>
<proteinExistence type="predicted"/>
<feature type="transmembrane region" description="Helical" evidence="1">
    <location>
        <begin position="21"/>
        <end position="48"/>
    </location>
</feature>
<evidence type="ECO:0000313" key="2">
    <source>
        <dbReference type="EMBL" id="CCC92220.1"/>
    </source>
</evidence>
<gene>
    <name evidence="2" type="ORF">TCIL3000_8_4410</name>
</gene>
<dbReference type="EMBL" id="HE575321">
    <property type="protein sequence ID" value="CCC92220.1"/>
    <property type="molecule type" value="Genomic_DNA"/>
</dbReference>
<reference evidence="2" key="1">
    <citation type="journal article" date="2012" name="Proc. Natl. Acad. Sci. U.S.A.">
        <title>Antigenic diversity is generated by distinct evolutionary mechanisms in African trypanosome species.</title>
        <authorList>
            <person name="Jackson A.P."/>
            <person name="Berry A."/>
            <person name="Aslett M."/>
            <person name="Allison H.C."/>
            <person name="Burton P."/>
            <person name="Vavrova-Anderson J."/>
            <person name="Brown R."/>
            <person name="Browne H."/>
            <person name="Corton N."/>
            <person name="Hauser H."/>
            <person name="Gamble J."/>
            <person name="Gilderthorp R."/>
            <person name="Marcello L."/>
            <person name="McQuillan J."/>
            <person name="Otto T.D."/>
            <person name="Quail M.A."/>
            <person name="Sanders M.J."/>
            <person name="van Tonder A."/>
            <person name="Ginger M.L."/>
            <person name="Field M.C."/>
            <person name="Barry J.D."/>
            <person name="Hertz-Fowler C."/>
            <person name="Berriman M."/>
        </authorList>
    </citation>
    <scope>NUCLEOTIDE SEQUENCE</scope>
    <source>
        <strain evidence="2">IL3000</strain>
    </source>
</reference>
<feature type="transmembrane region" description="Helical" evidence="1">
    <location>
        <begin position="54"/>
        <end position="72"/>
    </location>
</feature>
<accession>G0US58</accession>